<comment type="caution">
    <text evidence="2">The sequence shown here is derived from an EMBL/GenBank/DDBJ whole genome shotgun (WGS) entry which is preliminary data.</text>
</comment>
<dbReference type="EMBL" id="QGNW01000012">
    <property type="protein sequence ID" value="RVX18185.1"/>
    <property type="molecule type" value="Genomic_DNA"/>
</dbReference>
<dbReference type="AlphaFoldDB" id="A0A438KAE4"/>
<dbReference type="PANTHER" id="PTHR33240">
    <property type="entry name" value="OS08G0508500 PROTEIN"/>
    <property type="match status" value="1"/>
</dbReference>
<evidence type="ECO:0000256" key="1">
    <source>
        <dbReference type="SAM" id="MobiDB-lite"/>
    </source>
</evidence>
<dbReference type="Proteomes" id="UP000288805">
    <property type="component" value="Unassembled WGS sequence"/>
</dbReference>
<evidence type="ECO:0000313" key="2">
    <source>
        <dbReference type="EMBL" id="RVX18185.1"/>
    </source>
</evidence>
<gene>
    <name evidence="2" type="ORF">CK203_004253</name>
</gene>
<name>A0A438KAE4_VITVI</name>
<reference evidence="2 3" key="1">
    <citation type="journal article" date="2018" name="PLoS Genet.">
        <title>Population sequencing reveals clonal diversity and ancestral inbreeding in the grapevine cultivar Chardonnay.</title>
        <authorList>
            <person name="Roach M.J."/>
            <person name="Johnson D.L."/>
            <person name="Bohlmann J."/>
            <person name="van Vuuren H.J."/>
            <person name="Jones S.J."/>
            <person name="Pretorius I.S."/>
            <person name="Schmidt S.A."/>
            <person name="Borneman A.R."/>
        </authorList>
    </citation>
    <scope>NUCLEOTIDE SEQUENCE [LARGE SCALE GENOMIC DNA]</scope>
    <source>
        <strain evidence="3">cv. Chardonnay</strain>
        <tissue evidence="2">Leaf</tissue>
    </source>
</reference>
<accession>A0A438KAE4</accession>
<organism evidence="2 3">
    <name type="scientific">Vitis vinifera</name>
    <name type="common">Grape</name>
    <dbReference type="NCBI Taxonomy" id="29760"/>
    <lineage>
        <taxon>Eukaryota</taxon>
        <taxon>Viridiplantae</taxon>
        <taxon>Streptophyta</taxon>
        <taxon>Embryophyta</taxon>
        <taxon>Tracheophyta</taxon>
        <taxon>Spermatophyta</taxon>
        <taxon>Magnoliopsida</taxon>
        <taxon>eudicotyledons</taxon>
        <taxon>Gunneridae</taxon>
        <taxon>Pentapetalae</taxon>
        <taxon>rosids</taxon>
        <taxon>Vitales</taxon>
        <taxon>Vitaceae</taxon>
        <taxon>Viteae</taxon>
        <taxon>Vitis</taxon>
    </lineage>
</organism>
<feature type="region of interest" description="Disordered" evidence="1">
    <location>
        <begin position="1"/>
        <end position="43"/>
    </location>
</feature>
<evidence type="ECO:0000313" key="3">
    <source>
        <dbReference type="Proteomes" id="UP000288805"/>
    </source>
</evidence>
<protein>
    <submittedName>
        <fullName evidence="2">Uncharacterized protein</fullName>
    </submittedName>
</protein>
<dbReference type="PANTHER" id="PTHR33240:SF15">
    <property type="entry name" value="GAG-PRO-LIKE PROTEIN"/>
    <property type="match status" value="1"/>
</dbReference>
<feature type="compositionally biased region" description="Polar residues" evidence="1">
    <location>
        <begin position="9"/>
        <end position="20"/>
    </location>
</feature>
<sequence>MLENDVRAATQQVLVTNHPTNDYETRSSKPQTNQDFKWPEPIKTDPARWDRNRRWSYHKDHDHTTEQCKSLNYLVDKLIKVGYLKQHVCTTASAREHINSVQHNFLEESVHFINDTVTLPLVGANQVLQPHEDALILILEVGGFEVRRVLVDPSNSTDLFQMSAYKQMNYLPSTLENLECLLLGFNGATTTFLGDVVLPIQASPVTLNV</sequence>
<proteinExistence type="predicted"/>